<feature type="region of interest" description="Disordered" evidence="1">
    <location>
        <begin position="252"/>
        <end position="275"/>
    </location>
</feature>
<dbReference type="Proteomes" id="UP001151518">
    <property type="component" value="Unassembled WGS sequence"/>
</dbReference>
<dbReference type="PROSITE" id="PS00036">
    <property type="entry name" value="BZIP_BASIC"/>
    <property type="match status" value="1"/>
</dbReference>
<dbReference type="AlphaFoldDB" id="A0A9W8G3D5"/>
<dbReference type="EMBL" id="JANBTW010000116">
    <property type="protein sequence ID" value="KAJ2670805.1"/>
    <property type="molecule type" value="Genomic_DNA"/>
</dbReference>
<feature type="compositionally biased region" description="Polar residues" evidence="1">
    <location>
        <begin position="259"/>
        <end position="275"/>
    </location>
</feature>
<feature type="domain" description="BZIP" evidence="2">
    <location>
        <begin position="178"/>
        <end position="192"/>
    </location>
</feature>
<evidence type="ECO:0000259" key="2">
    <source>
        <dbReference type="PROSITE" id="PS00036"/>
    </source>
</evidence>
<sequence length="315" mass="34201">MMSSGQHIYAPHTSGLRYSHHHYHHNNNSHSNGAGSGSSINDGHVTPSSGSVGAYDYVQVTSLATATPAARAQHSRPPSTHPLPSPPPQCVGSSYLAVSQHEPGQTITLPPILLPVARQQASSPTSSPTLPTPSGEGKRRTSTESEQQQQQIRRAAKRKAGSEDPADATEAARILEERRRRNASASARFRKRRNERERELVSRCMFLEHHLLQSLGSGPFDQLMRKAPAASAIEGPLLGRRALDLRDMMPGDELEANDADSTARNSPSAPSEQQRLSVCALTAPKNIDDVWAAYLALSQQVAGVVQRVQTLEERR</sequence>
<protein>
    <recommendedName>
        <fullName evidence="2">BZIP domain-containing protein</fullName>
    </recommendedName>
</protein>
<evidence type="ECO:0000256" key="1">
    <source>
        <dbReference type="SAM" id="MobiDB-lite"/>
    </source>
</evidence>
<dbReference type="InterPro" id="IPR004827">
    <property type="entry name" value="bZIP"/>
</dbReference>
<feature type="compositionally biased region" description="Basic residues" evidence="1">
    <location>
        <begin position="18"/>
        <end position="27"/>
    </location>
</feature>
<accession>A0A9W8G3D5</accession>
<feature type="region of interest" description="Disordered" evidence="1">
    <location>
        <begin position="117"/>
        <end position="194"/>
    </location>
</feature>
<comment type="caution">
    <text evidence="3">The sequence shown here is derived from an EMBL/GenBank/DDBJ whole genome shotgun (WGS) entry which is preliminary data.</text>
</comment>
<feature type="region of interest" description="Disordered" evidence="1">
    <location>
        <begin position="18"/>
        <end position="47"/>
    </location>
</feature>
<organism evidence="3 4">
    <name type="scientific">Coemansia spiralis</name>
    <dbReference type="NCBI Taxonomy" id="417178"/>
    <lineage>
        <taxon>Eukaryota</taxon>
        <taxon>Fungi</taxon>
        <taxon>Fungi incertae sedis</taxon>
        <taxon>Zoopagomycota</taxon>
        <taxon>Kickxellomycotina</taxon>
        <taxon>Kickxellomycetes</taxon>
        <taxon>Kickxellales</taxon>
        <taxon>Kickxellaceae</taxon>
        <taxon>Coemansia</taxon>
    </lineage>
</organism>
<evidence type="ECO:0000313" key="3">
    <source>
        <dbReference type="EMBL" id="KAJ2670805.1"/>
    </source>
</evidence>
<dbReference type="OrthoDB" id="5595312at2759"/>
<gene>
    <name evidence="3" type="ORF">GGI25_005724</name>
</gene>
<feature type="region of interest" description="Disordered" evidence="1">
    <location>
        <begin position="67"/>
        <end position="94"/>
    </location>
</feature>
<evidence type="ECO:0000313" key="4">
    <source>
        <dbReference type="Proteomes" id="UP001151518"/>
    </source>
</evidence>
<feature type="compositionally biased region" description="Low complexity" evidence="1">
    <location>
        <begin position="122"/>
        <end position="134"/>
    </location>
</feature>
<feature type="compositionally biased region" description="Pro residues" evidence="1">
    <location>
        <begin position="79"/>
        <end position="89"/>
    </location>
</feature>
<dbReference type="GO" id="GO:0003700">
    <property type="term" value="F:DNA-binding transcription factor activity"/>
    <property type="evidence" value="ECO:0007669"/>
    <property type="project" value="InterPro"/>
</dbReference>
<feature type="compositionally biased region" description="Low complexity" evidence="1">
    <location>
        <begin position="28"/>
        <end position="39"/>
    </location>
</feature>
<reference evidence="3" key="1">
    <citation type="submission" date="2022-07" db="EMBL/GenBank/DDBJ databases">
        <title>Phylogenomic reconstructions and comparative analyses of Kickxellomycotina fungi.</title>
        <authorList>
            <person name="Reynolds N.K."/>
            <person name="Stajich J.E."/>
            <person name="Barry K."/>
            <person name="Grigoriev I.V."/>
            <person name="Crous P."/>
            <person name="Smith M.E."/>
        </authorList>
    </citation>
    <scope>NUCLEOTIDE SEQUENCE</scope>
    <source>
        <strain evidence="3">NRRL 3115</strain>
    </source>
</reference>
<proteinExistence type="predicted"/>
<feature type="compositionally biased region" description="Low complexity" evidence="1">
    <location>
        <begin position="144"/>
        <end position="153"/>
    </location>
</feature>
<name>A0A9W8G3D5_9FUNG</name>